<protein>
    <submittedName>
        <fullName evidence="1">Uncharacterized protein</fullName>
    </submittedName>
</protein>
<gene>
    <name evidence="1" type="ORF">C2L65_11885</name>
</gene>
<name>A0A2I8EKV5_9BURK</name>
<proteinExistence type="predicted"/>
<dbReference type="AlphaFoldDB" id="A0A2I8EKV5"/>
<sequence length="325" mass="35272">MGIMARKISSCVAAYLTASTLMVGSVRGAECGMPQRASQVNLNVRAGTTPVWSDSESRFVFFQTGLHTNTDGTSRSYSVDDFWGERTALNNLCNAMSDECAGLDADGLKARRLETQRQQAAHWPNVAETRISPQIIAFDNDRKPCAPVDGYLISATALHKVKHDACSQEAYVDALKVPALVLPGRLKAAKPTTFQDKGVEVGDLVVAIGPSKQIVYGVVGDTGPATKLGEASIAMNGLLLGKVSPPVNYQEIRGRGRFQGKGWDVPKARILIFPRSRDKDQPFLTAAEIKAAAEVRFEQFGGQERLEACSRLYEGDTDQIGQRPR</sequence>
<reference evidence="1 2" key="1">
    <citation type="submission" date="2018-01" db="EMBL/GenBank/DDBJ databases">
        <title>Species boundaries and ecological features among Paraburkholderia terrae DSMZ17804T, P. hospita DSMZ17164T and P. caribensis DSMZ13236T.</title>
        <authorList>
            <person name="Pratama A.A."/>
        </authorList>
    </citation>
    <scope>NUCLEOTIDE SEQUENCE [LARGE SCALE GENOMIC DNA]</scope>
    <source>
        <strain evidence="1 2">DSM 17804</strain>
    </source>
</reference>
<dbReference type="EMBL" id="CP026111">
    <property type="protein sequence ID" value="AUT60225.1"/>
    <property type="molecule type" value="Genomic_DNA"/>
</dbReference>
<dbReference type="KEGG" id="pter:C2L65_11885"/>
<evidence type="ECO:0000313" key="1">
    <source>
        <dbReference type="EMBL" id="AUT60225.1"/>
    </source>
</evidence>
<dbReference type="Proteomes" id="UP000243502">
    <property type="component" value="Chromosome 1"/>
</dbReference>
<accession>A0A2I8EKV5</accession>
<evidence type="ECO:0000313" key="2">
    <source>
        <dbReference type="Proteomes" id="UP000243502"/>
    </source>
</evidence>
<organism evidence="1 2">
    <name type="scientific">Paraburkholderia terrae</name>
    <dbReference type="NCBI Taxonomy" id="311230"/>
    <lineage>
        <taxon>Bacteria</taxon>
        <taxon>Pseudomonadati</taxon>
        <taxon>Pseudomonadota</taxon>
        <taxon>Betaproteobacteria</taxon>
        <taxon>Burkholderiales</taxon>
        <taxon>Burkholderiaceae</taxon>
        <taxon>Paraburkholderia</taxon>
    </lineage>
</organism>